<accession>A0A0A9B477</accession>
<dbReference type="AlphaFoldDB" id="A0A0A9B477"/>
<organism evidence="1">
    <name type="scientific">Arundo donax</name>
    <name type="common">Giant reed</name>
    <name type="synonym">Donax arundinaceus</name>
    <dbReference type="NCBI Taxonomy" id="35708"/>
    <lineage>
        <taxon>Eukaryota</taxon>
        <taxon>Viridiplantae</taxon>
        <taxon>Streptophyta</taxon>
        <taxon>Embryophyta</taxon>
        <taxon>Tracheophyta</taxon>
        <taxon>Spermatophyta</taxon>
        <taxon>Magnoliopsida</taxon>
        <taxon>Liliopsida</taxon>
        <taxon>Poales</taxon>
        <taxon>Poaceae</taxon>
        <taxon>PACMAD clade</taxon>
        <taxon>Arundinoideae</taxon>
        <taxon>Arundineae</taxon>
        <taxon>Arundo</taxon>
    </lineage>
</organism>
<reference evidence="1" key="1">
    <citation type="submission" date="2014-09" db="EMBL/GenBank/DDBJ databases">
        <authorList>
            <person name="Magalhaes I.L.F."/>
            <person name="Oliveira U."/>
            <person name="Santos F.R."/>
            <person name="Vidigal T.H.D.A."/>
            <person name="Brescovit A.D."/>
            <person name="Santos A.J."/>
        </authorList>
    </citation>
    <scope>NUCLEOTIDE SEQUENCE</scope>
    <source>
        <tissue evidence="1">Shoot tissue taken approximately 20 cm above the soil surface</tissue>
    </source>
</reference>
<evidence type="ECO:0000313" key="1">
    <source>
        <dbReference type="EMBL" id="JAD54087.1"/>
    </source>
</evidence>
<sequence length="28" mass="3186">MVGGCFWTTPEELIFGCRLGKYSCWFPG</sequence>
<reference evidence="1" key="2">
    <citation type="journal article" date="2015" name="Data Brief">
        <title>Shoot transcriptome of the giant reed, Arundo donax.</title>
        <authorList>
            <person name="Barrero R.A."/>
            <person name="Guerrero F.D."/>
            <person name="Moolhuijzen P."/>
            <person name="Goolsby J.A."/>
            <person name="Tidwell J."/>
            <person name="Bellgard S.E."/>
            <person name="Bellgard M.I."/>
        </authorList>
    </citation>
    <scope>NUCLEOTIDE SEQUENCE</scope>
    <source>
        <tissue evidence="1">Shoot tissue taken approximately 20 cm above the soil surface</tissue>
    </source>
</reference>
<proteinExistence type="predicted"/>
<protein>
    <submittedName>
        <fullName evidence="1">Uncharacterized protein</fullName>
    </submittedName>
</protein>
<name>A0A0A9B477_ARUDO</name>
<dbReference type="EMBL" id="GBRH01243808">
    <property type="protein sequence ID" value="JAD54087.1"/>
    <property type="molecule type" value="Transcribed_RNA"/>
</dbReference>